<dbReference type="Gene3D" id="3.90.640.10">
    <property type="entry name" value="Actin, Chain A, domain 4"/>
    <property type="match status" value="1"/>
</dbReference>
<name>A0ABQ6UEL4_9ACTN</name>
<dbReference type="Proteomes" id="UP000471364">
    <property type="component" value="Unassembled WGS sequence"/>
</dbReference>
<keyword evidence="1" id="KW-0472">Membrane</keyword>
<feature type="transmembrane region" description="Helical" evidence="1">
    <location>
        <begin position="533"/>
        <end position="552"/>
    </location>
</feature>
<evidence type="ECO:0000313" key="3">
    <source>
        <dbReference type="Proteomes" id="UP000471364"/>
    </source>
</evidence>
<comment type="caution">
    <text evidence="2">The sequence shown here is derived from an EMBL/GenBank/DDBJ whole genome shotgun (WGS) entry which is preliminary data.</text>
</comment>
<feature type="transmembrane region" description="Helical" evidence="1">
    <location>
        <begin position="564"/>
        <end position="584"/>
    </location>
</feature>
<feature type="transmembrane region" description="Helical" evidence="1">
    <location>
        <begin position="380"/>
        <end position="401"/>
    </location>
</feature>
<evidence type="ECO:0000256" key="1">
    <source>
        <dbReference type="SAM" id="Phobius"/>
    </source>
</evidence>
<protein>
    <recommendedName>
        <fullName evidence="4">Hsp70 protein</fullName>
    </recommendedName>
</protein>
<dbReference type="EMBL" id="WAAR01000078">
    <property type="protein sequence ID" value="KAB1110430.1"/>
    <property type="molecule type" value="Genomic_DNA"/>
</dbReference>
<feature type="transmembrane region" description="Helical" evidence="1">
    <location>
        <begin position="596"/>
        <end position="624"/>
    </location>
</feature>
<sequence>MVDDLLPGRERLPRMPSGGTRLSIDLTSSAIAATVDRDGTRIPVLLNGRIVMPHGIVIDPAGQIRPGVNGLPEPSVGHQFIRDPVDLLHAADAEPPVDAVQLLAGQLWYIADQAVRQVAVPVAALTVTIPSAWGPRRRGHLTDAAARAGLPAPAMVTAPAALAAYATAGHAPDGTCLLICDAERRPITLTVLQASRDGYQELATRQVSPSRDLDRDLAQHLLTRSIADDPPQRTEVGAIPEPADAALLESIRQARTALSTQERAPVLLPSPRPPAVLTRDDVTAAAQPLLDDAATAVHGILDAADISQQHLSHVIHREARAIPGLQERLAAVTGHAPIALDGHSHALADGALALTAAHHQTATTANDTALPRVRLRVRDLTSAIILGVCSLTVLLQTILTADIVTTYSVQVVGVRLSLPQLGVAGALTMLTAFAVAHLAPTTWLAGTPNASTSEPTTGHLIRRGYLAAAVGGSTAAALYGLATGTAVQFGYEPYLKWTLGSALPLAACAAIIAATAPRIAAPQLSNWLARTRPAALPAAIATAGICLMRAAITLTPPVDLTGMPGLIGSAGAALLGIATALTVSRSRTTRTITVPGLAIGYAIVFTSDTSSALLVGYLVALTWWTVQLTAYTLRLAYPGAGQALRRLADSSHTA</sequence>
<dbReference type="SUPFAM" id="SSF53067">
    <property type="entry name" value="Actin-like ATPase domain"/>
    <property type="match status" value="2"/>
</dbReference>
<feature type="transmembrane region" description="Helical" evidence="1">
    <location>
        <begin position="421"/>
        <end position="444"/>
    </location>
</feature>
<keyword evidence="1" id="KW-0812">Transmembrane</keyword>
<proteinExistence type="predicted"/>
<dbReference type="Gene3D" id="3.30.420.40">
    <property type="match status" value="2"/>
</dbReference>
<keyword evidence="1" id="KW-1133">Transmembrane helix</keyword>
<evidence type="ECO:0000313" key="2">
    <source>
        <dbReference type="EMBL" id="KAB1110430.1"/>
    </source>
</evidence>
<evidence type="ECO:0008006" key="4">
    <source>
        <dbReference type="Google" id="ProtNLM"/>
    </source>
</evidence>
<feature type="transmembrane region" description="Helical" evidence="1">
    <location>
        <begin position="465"/>
        <end position="482"/>
    </location>
</feature>
<dbReference type="InterPro" id="IPR043129">
    <property type="entry name" value="ATPase_NBD"/>
</dbReference>
<gene>
    <name evidence="2" type="ORF">F6X54_17940</name>
</gene>
<accession>A0ABQ6UEL4</accession>
<organism evidence="2 3">
    <name type="scientific">Micromonospora aurantiaca</name>
    <name type="common">nom. illeg.</name>
    <dbReference type="NCBI Taxonomy" id="47850"/>
    <lineage>
        <taxon>Bacteria</taxon>
        <taxon>Bacillati</taxon>
        <taxon>Actinomycetota</taxon>
        <taxon>Actinomycetes</taxon>
        <taxon>Micromonosporales</taxon>
        <taxon>Micromonosporaceae</taxon>
        <taxon>Micromonospora</taxon>
    </lineage>
</organism>
<feature type="transmembrane region" description="Helical" evidence="1">
    <location>
        <begin position="502"/>
        <end position="521"/>
    </location>
</feature>
<keyword evidence="3" id="KW-1185">Reference proteome</keyword>
<reference evidence="2 3" key="1">
    <citation type="submission" date="2019-09" db="EMBL/GenBank/DDBJ databases">
        <title>High taxonomic diversity of Micromonospora strains isolated from Medicago sativa nodules in different geographical locations.</title>
        <authorList>
            <person name="Martinez-Hidalgo P."/>
            <person name="Flores-Felix J.D."/>
            <person name="Velazquez E."/>
            <person name="Brau L."/>
            <person name="Trujillo M.E."/>
            <person name="Martinez-Molina E."/>
        </authorList>
    </citation>
    <scope>NUCLEOTIDE SEQUENCE [LARGE SCALE GENOMIC DNA]</scope>
    <source>
        <strain evidence="2 3">ALFB5</strain>
    </source>
</reference>